<keyword evidence="3" id="KW-1185">Reference proteome</keyword>
<dbReference type="AlphaFoldDB" id="A0A9D4K3A5"/>
<evidence type="ECO:0000313" key="2">
    <source>
        <dbReference type="EMBL" id="KAH3832212.1"/>
    </source>
</evidence>
<accession>A0A9D4K3A5</accession>
<name>A0A9D4K3A5_DREPO</name>
<feature type="transmembrane region" description="Helical" evidence="1">
    <location>
        <begin position="70"/>
        <end position="97"/>
    </location>
</feature>
<keyword evidence="1" id="KW-1133">Transmembrane helix</keyword>
<keyword evidence="1" id="KW-0812">Transmembrane</keyword>
<proteinExistence type="predicted"/>
<feature type="transmembrane region" description="Helical" evidence="1">
    <location>
        <begin position="112"/>
        <end position="131"/>
    </location>
</feature>
<reference evidence="2" key="2">
    <citation type="submission" date="2020-11" db="EMBL/GenBank/DDBJ databases">
        <authorList>
            <person name="McCartney M.A."/>
            <person name="Auch B."/>
            <person name="Kono T."/>
            <person name="Mallez S."/>
            <person name="Becker A."/>
            <person name="Gohl D.M."/>
            <person name="Silverstein K.A.T."/>
            <person name="Koren S."/>
            <person name="Bechman K.B."/>
            <person name="Herman A."/>
            <person name="Abrahante J.E."/>
            <person name="Garbe J."/>
        </authorList>
    </citation>
    <scope>NUCLEOTIDE SEQUENCE</scope>
    <source>
        <strain evidence="2">Duluth1</strain>
        <tissue evidence="2">Whole animal</tissue>
    </source>
</reference>
<keyword evidence="1" id="KW-0472">Membrane</keyword>
<dbReference type="EMBL" id="JAIWYP010000004">
    <property type="protein sequence ID" value="KAH3832212.1"/>
    <property type="molecule type" value="Genomic_DNA"/>
</dbReference>
<organism evidence="2 3">
    <name type="scientific">Dreissena polymorpha</name>
    <name type="common">Zebra mussel</name>
    <name type="synonym">Mytilus polymorpha</name>
    <dbReference type="NCBI Taxonomy" id="45954"/>
    <lineage>
        <taxon>Eukaryota</taxon>
        <taxon>Metazoa</taxon>
        <taxon>Spiralia</taxon>
        <taxon>Lophotrochozoa</taxon>
        <taxon>Mollusca</taxon>
        <taxon>Bivalvia</taxon>
        <taxon>Autobranchia</taxon>
        <taxon>Heteroconchia</taxon>
        <taxon>Euheterodonta</taxon>
        <taxon>Imparidentia</taxon>
        <taxon>Neoheterodontei</taxon>
        <taxon>Myida</taxon>
        <taxon>Dreissenoidea</taxon>
        <taxon>Dreissenidae</taxon>
        <taxon>Dreissena</taxon>
    </lineage>
</organism>
<feature type="transmembrane region" description="Helical" evidence="1">
    <location>
        <begin position="143"/>
        <end position="164"/>
    </location>
</feature>
<sequence>MSGPVTGQWSVLPVTGHRSILQTGHRTPVNMHRSLTGQQLRVAGQRSETDVLLHRIIPLLHRRMHICRRLVPIIEVDVGHALIHRAVLIPIIVMIMIDHLDHNGKDTRGDVIPVVAVLALGVVAVLDLGITRIKVVDKFHGSIVVPTFMTGHITILFLIVMSPYPMHQFAV</sequence>
<gene>
    <name evidence="2" type="ORF">DPMN_105492</name>
</gene>
<protein>
    <submittedName>
        <fullName evidence="2">Uncharacterized protein</fullName>
    </submittedName>
</protein>
<dbReference type="Proteomes" id="UP000828390">
    <property type="component" value="Unassembled WGS sequence"/>
</dbReference>
<comment type="caution">
    <text evidence="2">The sequence shown here is derived from an EMBL/GenBank/DDBJ whole genome shotgun (WGS) entry which is preliminary data.</text>
</comment>
<evidence type="ECO:0000313" key="3">
    <source>
        <dbReference type="Proteomes" id="UP000828390"/>
    </source>
</evidence>
<reference evidence="2" key="1">
    <citation type="journal article" date="2019" name="bioRxiv">
        <title>The Genome of the Zebra Mussel, Dreissena polymorpha: A Resource for Invasive Species Research.</title>
        <authorList>
            <person name="McCartney M.A."/>
            <person name="Auch B."/>
            <person name="Kono T."/>
            <person name="Mallez S."/>
            <person name="Zhang Y."/>
            <person name="Obille A."/>
            <person name="Becker A."/>
            <person name="Abrahante J.E."/>
            <person name="Garbe J."/>
            <person name="Badalamenti J.P."/>
            <person name="Herman A."/>
            <person name="Mangelson H."/>
            <person name="Liachko I."/>
            <person name="Sullivan S."/>
            <person name="Sone E.D."/>
            <person name="Koren S."/>
            <person name="Silverstein K.A.T."/>
            <person name="Beckman K.B."/>
            <person name="Gohl D.M."/>
        </authorList>
    </citation>
    <scope>NUCLEOTIDE SEQUENCE</scope>
    <source>
        <strain evidence="2">Duluth1</strain>
        <tissue evidence="2">Whole animal</tissue>
    </source>
</reference>
<evidence type="ECO:0000256" key="1">
    <source>
        <dbReference type="SAM" id="Phobius"/>
    </source>
</evidence>